<dbReference type="Proteomes" id="UP000299102">
    <property type="component" value="Unassembled WGS sequence"/>
</dbReference>
<evidence type="ECO:0000313" key="2">
    <source>
        <dbReference type="EMBL" id="GBP97624.1"/>
    </source>
</evidence>
<organism evidence="2 3">
    <name type="scientific">Eumeta variegata</name>
    <name type="common">Bagworm moth</name>
    <name type="synonym">Eumeta japonica</name>
    <dbReference type="NCBI Taxonomy" id="151549"/>
    <lineage>
        <taxon>Eukaryota</taxon>
        <taxon>Metazoa</taxon>
        <taxon>Ecdysozoa</taxon>
        <taxon>Arthropoda</taxon>
        <taxon>Hexapoda</taxon>
        <taxon>Insecta</taxon>
        <taxon>Pterygota</taxon>
        <taxon>Neoptera</taxon>
        <taxon>Endopterygota</taxon>
        <taxon>Lepidoptera</taxon>
        <taxon>Glossata</taxon>
        <taxon>Ditrysia</taxon>
        <taxon>Tineoidea</taxon>
        <taxon>Psychidae</taxon>
        <taxon>Oiketicinae</taxon>
        <taxon>Eumeta</taxon>
    </lineage>
</organism>
<sequence length="205" mass="23402">MRYFTGDVAPQRRAGRTKEADVRPGGALGVYVRAQTDQVEWETSIRRALSRSVTHRYVTEHTFQRTERGKVTQPLSSFRPRPPLPAPSRRPPAIRRKHELGYIFAFESREVNILLDTPLEGFGAFGKFSFVLTREDGLPIYRVCVIDTNLLNYYYKAYIFVRITPEEERWSTTILGSNRVGKGALHAGERPQVRAVSSRRCAVTS</sequence>
<feature type="compositionally biased region" description="Pro residues" evidence="1">
    <location>
        <begin position="80"/>
        <end position="90"/>
    </location>
</feature>
<gene>
    <name evidence="2" type="ORF">EVAR_68802_1</name>
</gene>
<reference evidence="2 3" key="1">
    <citation type="journal article" date="2019" name="Commun. Biol.">
        <title>The bagworm genome reveals a unique fibroin gene that provides high tensile strength.</title>
        <authorList>
            <person name="Kono N."/>
            <person name="Nakamura H."/>
            <person name="Ohtoshi R."/>
            <person name="Tomita M."/>
            <person name="Numata K."/>
            <person name="Arakawa K."/>
        </authorList>
    </citation>
    <scope>NUCLEOTIDE SEQUENCE [LARGE SCALE GENOMIC DNA]</scope>
</reference>
<feature type="region of interest" description="Disordered" evidence="1">
    <location>
        <begin position="1"/>
        <end position="22"/>
    </location>
</feature>
<name>A0A4C2AEN1_EUMVA</name>
<evidence type="ECO:0000313" key="3">
    <source>
        <dbReference type="Proteomes" id="UP000299102"/>
    </source>
</evidence>
<keyword evidence="3" id="KW-1185">Reference proteome</keyword>
<accession>A0A4C2AEN1</accession>
<protein>
    <submittedName>
        <fullName evidence="2">Uncharacterized protein</fullName>
    </submittedName>
</protein>
<feature type="region of interest" description="Disordered" evidence="1">
    <location>
        <begin position="63"/>
        <end position="92"/>
    </location>
</feature>
<dbReference type="EMBL" id="BGZK01002973">
    <property type="protein sequence ID" value="GBP97624.1"/>
    <property type="molecule type" value="Genomic_DNA"/>
</dbReference>
<evidence type="ECO:0000256" key="1">
    <source>
        <dbReference type="SAM" id="MobiDB-lite"/>
    </source>
</evidence>
<comment type="caution">
    <text evidence="2">The sequence shown here is derived from an EMBL/GenBank/DDBJ whole genome shotgun (WGS) entry which is preliminary data.</text>
</comment>
<proteinExistence type="predicted"/>
<dbReference type="AlphaFoldDB" id="A0A4C2AEN1"/>